<feature type="transmembrane region" description="Helical" evidence="8">
    <location>
        <begin position="158"/>
        <end position="181"/>
    </location>
</feature>
<proteinExistence type="inferred from homology"/>
<evidence type="ECO:0000256" key="4">
    <source>
        <dbReference type="ARBA" id="ARBA00022475"/>
    </source>
</evidence>
<dbReference type="InterPro" id="IPR047817">
    <property type="entry name" value="ABC2_TM_bact-type"/>
</dbReference>
<gene>
    <name evidence="10" type="ORF">HZI73_19955</name>
</gene>
<evidence type="ECO:0000256" key="2">
    <source>
        <dbReference type="ARBA" id="ARBA00007783"/>
    </source>
</evidence>
<dbReference type="InterPro" id="IPR051449">
    <property type="entry name" value="ABC-2_transporter_component"/>
</dbReference>
<keyword evidence="7 8" id="KW-0472">Membrane</keyword>
<dbReference type="KEGG" id="vpy:HZI73_19955"/>
<dbReference type="InterPro" id="IPR000412">
    <property type="entry name" value="ABC_2_transport"/>
</dbReference>
<sequence length="305" mass="34335">MNWRTLLTITWLELLTTVRNTVALALTLIMPFLMVLLMGNVMKDTFNTMENNMEDSYLLPAHTQRILTEVIQEHDDTIKESTITHTLQEVDQHDFIIEERIHEGTNHNHLTSFQFFSASMFVFFALTSGMGIGSSLIDDRKNKTLKRIYAFPVKKSEYLLGKIIGNGIIAILQALSIIFITHVVFDVHWGNQYLGITLILLLLLFIAYGLGIILSIVMHSSGALTATLTIILWFMAFISGGFTGYPILGFVSKLTVNHWAFDSLATLMAGGKLQDIILHFVVLLGVAMVLWSISLALYDRRASHE</sequence>
<dbReference type="PIRSF" id="PIRSF006648">
    <property type="entry name" value="DrrB"/>
    <property type="match status" value="1"/>
</dbReference>
<name>A0A8J8SIG4_9FIRM</name>
<feature type="transmembrane region" description="Helical" evidence="8">
    <location>
        <begin position="276"/>
        <end position="298"/>
    </location>
</feature>
<dbReference type="RefSeq" id="WP_212695127.1">
    <property type="nucleotide sequence ID" value="NZ_CP058649.1"/>
</dbReference>
<evidence type="ECO:0000313" key="11">
    <source>
        <dbReference type="Proteomes" id="UP000683246"/>
    </source>
</evidence>
<keyword evidence="6 8" id="KW-1133">Transmembrane helix</keyword>
<evidence type="ECO:0000256" key="8">
    <source>
        <dbReference type="SAM" id="Phobius"/>
    </source>
</evidence>
<protein>
    <submittedName>
        <fullName evidence="10">ABC transporter permease</fullName>
    </submittedName>
</protein>
<dbReference type="InterPro" id="IPR013525">
    <property type="entry name" value="ABC2_TM"/>
</dbReference>
<reference evidence="10" key="1">
    <citation type="submission" date="2020-07" db="EMBL/GenBank/DDBJ databases">
        <title>Vallitalea pronyensis genome.</title>
        <authorList>
            <person name="Postec A."/>
        </authorList>
    </citation>
    <scope>NUCLEOTIDE SEQUENCE</scope>
    <source>
        <strain evidence="10">FatNI3</strain>
    </source>
</reference>
<feature type="domain" description="ABC transmembrane type-2" evidence="9">
    <location>
        <begin position="77"/>
        <end position="301"/>
    </location>
</feature>
<accession>A0A8J8SIG4</accession>
<keyword evidence="4" id="KW-1003">Cell membrane</keyword>
<keyword evidence="5 8" id="KW-0812">Transmembrane</keyword>
<comment type="similarity">
    <text evidence="2">Belongs to the ABC-2 integral membrane protein family.</text>
</comment>
<feature type="transmembrane region" description="Helical" evidence="8">
    <location>
        <begin position="193"/>
        <end position="218"/>
    </location>
</feature>
<dbReference type="EMBL" id="CP058649">
    <property type="protein sequence ID" value="QUI24432.1"/>
    <property type="molecule type" value="Genomic_DNA"/>
</dbReference>
<dbReference type="PROSITE" id="PS51012">
    <property type="entry name" value="ABC_TM2"/>
    <property type="match status" value="1"/>
</dbReference>
<feature type="transmembrane region" description="Helical" evidence="8">
    <location>
        <begin position="115"/>
        <end position="137"/>
    </location>
</feature>
<dbReference type="Proteomes" id="UP000683246">
    <property type="component" value="Chromosome"/>
</dbReference>
<dbReference type="Pfam" id="PF12698">
    <property type="entry name" value="ABC2_membrane_3"/>
    <property type="match status" value="1"/>
</dbReference>
<evidence type="ECO:0000313" key="10">
    <source>
        <dbReference type="EMBL" id="QUI24432.1"/>
    </source>
</evidence>
<dbReference type="PANTHER" id="PTHR30294:SF29">
    <property type="entry name" value="MULTIDRUG ABC TRANSPORTER PERMEASE YBHS-RELATED"/>
    <property type="match status" value="1"/>
</dbReference>
<feature type="transmembrane region" description="Helical" evidence="8">
    <location>
        <begin position="230"/>
        <end position="256"/>
    </location>
</feature>
<keyword evidence="3" id="KW-0813">Transport</keyword>
<evidence type="ECO:0000259" key="9">
    <source>
        <dbReference type="PROSITE" id="PS51012"/>
    </source>
</evidence>
<evidence type="ECO:0000256" key="1">
    <source>
        <dbReference type="ARBA" id="ARBA00004651"/>
    </source>
</evidence>
<evidence type="ECO:0000256" key="7">
    <source>
        <dbReference type="ARBA" id="ARBA00023136"/>
    </source>
</evidence>
<feature type="transmembrane region" description="Helical" evidence="8">
    <location>
        <begin position="21"/>
        <end position="42"/>
    </location>
</feature>
<dbReference type="GO" id="GO:0043190">
    <property type="term" value="C:ATP-binding cassette (ABC) transporter complex"/>
    <property type="evidence" value="ECO:0007669"/>
    <property type="project" value="InterPro"/>
</dbReference>
<evidence type="ECO:0000256" key="6">
    <source>
        <dbReference type="ARBA" id="ARBA00022989"/>
    </source>
</evidence>
<dbReference type="AlphaFoldDB" id="A0A8J8SIG4"/>
<dbReference type="PANTHER" id="PTHR30294">
    <property type="entry name" value="MEMBRANE COMPONENT OF ABC TRANSPORTER YHHJ-RELATED"/>
    <property type="match status" value="1"/>
</dbReference>
<evidence type="ECO:0000256" key="3">
    <source>
        <dbReference type="ARBA" id="ARBA00022448"/>
    </source>
</evidence>
<comment type="subcellular location">
    <subcellularLocation>
        <location evidence="1">Cell membrane</location>
        <topology evidence="1">Multi-pass membrane protein</topology>
    </subcellularLocation>
</comment>
<keyword evidence="11" id="KW-1185">Reference proteome</keyword>
<organism evidence="10 11">
    <name type="scientific">Vallitalea pronyensis</name>
    <dbReference type="NCBI Taxonomy" id="1348613"/>
    <lineage>
        <taxon>Bacteria</taxon>
        <taxon>Bacillati</taxon>
        <taxon>Bacillota</taxon>
        <taxon>Clostridia</taxon>
        <taxon>Lachnospirales</taxon>
        <taxon>Vallitaleaceae</taxon>
        <taxon>Vallitalea</taxon>
    </lineage>
</organism>
<evidence type="ECO:0000256" key="5">
    <source>
        <dbReference type="ARBA" id="ARBA00022692"/>
    </source>
</evidence>
<dbReference type="GO" id="GO:0140359">
    <property type="term" value="F:ABC-type transporter activity"/>
    <property type="evidence" value="ECO:0007669"/>
    <property type="project" value="InterPro"/>
</dbReference>